<protein>
    <submittedName>
        <fullName evidence="2">Uncharacterized protein</fullName>
    </submittedName>
</protein>
<evidence type="ECO:0000313" key="3">
    <source>
        <dbReference type="Proteomes" id="UP000018817"/>
    </source>
</evidence>
<sequence length="151" mass="16479">MTLPEAPGPDRNLPKNIAIVATQREKTTSEDEKKLVTEQKSPIVNFAVQRESVAMDDVRESGDMVGDRESDPMVGERNSEGKLGQHDSGEVGGWCGLDSTEDSTRNLDEQFRSVLDTSNAAEPRRSSANAEISSDFNLVQDSGDDGEYKAM</sequence>
<proteinExistence type="predicted"/>
<evidence type="ECO:0000313" key="2">
    <source>
        <dbReference type="EMBL" id="ETN14538.1"/>
    </source>
</evidence>
<gene>
    <name evidence="2" type="ORF">PPTG_07567</name>
</gene>
<feature type="compositionally biased region" description="Basic and acidic residues" evidence="1">
    <location>
        <begin position="77"/>
        <end position="89"/>
    </location>
</feature>
<dbReference type="AlphaFoldDB" id="W2QN28"/>
<dbReference type="RefSeq" id="XP_008900092.1">
    <property type="nucleotide sequence ID" value="XM_008901844.1"/>
</dbReference>
<dbReference type="VEuPathDB" id="FungiDB:PPTG_07567"/>
<name>W2QN28_PHYN3</name>
<dbReference type="Proteomes" id="UP000018817">
    <property type="component" value="Unassembled WGS sequence"/>
</dbReference>
<organism evidence="2 3">
    <name type="scientific">Phytophthora nicotianae (strain INRA-310)</name>
    <name type="common">Phytophthora parasitica</name>
    <dbReference type="NCBI Taxonomy" id="761204"/>
    <lineage>
        <taxon>Eukaryota</taxon>
        <taxon>Sar</taxon>
        <taxon>Stramenopiles</taxon>
        <taxon>Oomycota</taxon>
        <taxon>Peronosporomycetes</taxon>
        <taxon>Peronosporales</taxon>
        <taxon>Peronosporaceae</taxon>
        <taxon>Phytophthora</taxon>
    </lineage>
</organism>
<dbReference type="GeneID" id="20177428"/>
<evidence type="ECO:0000256" key="1">
    <source>
        <dbReference type="SAM" id="MobiDB-lite"/>
    </source>
</evidence>
<feature type="region of interest" description="Disordered" evidence="1">
    <location>
        <begin position="54"/>
        <end position="151"/>
    </location>
</feature>
<accession>W2QN28</accession>
<dbReference type="EMBL" id="KI669572">
    <property type="protein sequence ID" value="ETN14538.1"/>
    <property type="molecule type" value="Genomic_DNA"/>
</dbReference>
<feature type="compositionally biased region" description="Basic and acidic residues" evidence="1">
    <location>
        <begin position="56"/>
        <end position="71"/>
    </location>
</feature>
<reference evidence="2 3" key="2">
    <citation type="submission" date="2013-11" db="EMBL/GenBank/DDBJ databases">
        <title>The Genome Sequence of Phytophthora parasitica INRA-310.</title>
        <authorList>
            <consortium name="The Broad Institute Genomics Platform"/>
            <person name="Russ C."/>
            <person name="Tyler B."/>
            <person name="Panabieres F."/>
            <person name="Shan W."/>
            <person name="Tripathy S."/>
            <person name="Grunwald N."/>
            <person name="Machado M."/>
            <person name="Johnson C.S."/>
            <person name="Arredondo F."/>
            <person name="Hong C."/>
            <person name="Coffey M."/>
            <person name="Young S.K."/>
            <person name="Zeng Q."/>
            <person name="Gargeya S."/>
            <person name="Fitzgerald M."/>
            <person name="Abouelleil A."/>
            <person name="Alvarado L."/>
            <person name="Chapman S.B."/>
            <person name="Gainer-Dewar J."/>
            <person name="Goldberg J."/>
            <person name="Griggs A."/>
            <person name="Gujja S."/>
            <person name="Hansen M."/>
            <person name="Howarth C."/>
            <person name="Imamovic A."/>
            <person name="Ireland A."/>
            <person name="Larimer J."/>
            <person name="McCowan C."/>
            <person name="Murphy C."/>
            <person name="Pearson M."/>
            <person name="Poon T.W."/>
            <person name="Priest M."/>
            <person name="Roberts A."/>
            <person name="Saif S."/>
            <person name="Shea T."/>
            <person name="Sykes S."/>
            <person name="Wortman J."/>
            <person name="Nusbaum C."/>
            <person name="Birren B."/>
        </authorList>
    </citation>
    <scope>NUCLEOTIDE SEQUENCE [LARGE SCALE GENOMIC DNA]</scope>
    <source>
        <strain evidence="2 3">INRA-310</strain>
    </source>
</reference>
<feature type="compositionally biased region" description="Basic and acidic residues" evidence="1">
    <location>
        <begin position="102"/>
        <end position="111"/>
    </location>
</feature>
<reference evidence="3" key="1">
    <citation type="submission" date="2011-12" db="EMBL/GenBank/DDBJ databases">
        <authorList>
            <consortium name="The Broad Institute Genome Sequencing Platform"/>
            <person name="Russ C."/>
            <person name="Tyler B."/>
            <person name="Panabieres F."/>
            <person name="Shan W."/>
            <person name="Tripathy S."/>
            <person name="Grunwald N."/>
            <person name="Machado M."/>
            <person name="Young S.K."/>
            <person name="Zeng Q."/>
            <person name="Gargeya S."/>
            <person name="Fitzgerald M."/>
            <person name="Haas B."/>
            <person name="Abouelleil A."/>
            <person name="Alvarado L."/>
            <person name="Arachchi H.M."/>
            <person name="Berlin A."/>
            <person name="Chapman S.B."/>
            <person name="Gearin G."/>
            <person name="Goldberg J."/>
            <person name="Griggs A."/>
            <person name="Gujja S."/>
            <person name="Hansen M."/>
            <person name="Heiman D."/>
            <person name="Howarth C."/>
            <person name="Larimer J."/>
            <person name="Lui A."/>
            <person name="MacDonald P.J.P."/>
            <person name="McCowen C."/>
            <person name="Montmayeur A."/>
            <person name="Murphy C."/>
            <person name="Neiman D."/>
            <person name="Pearson M."/>
            <person name="Priest M."/>
            <person name="Roberts A."/>
            <person name="Saif S."/>
            <person name="Shea T."/>
            <person name="Sisk P."/>
            <person name="Stolte C."/>
            <person name="Sykes S."/>
            <person name="Wortman J."/>
            <person name="Nusbaum C."/>
            <person name="Birren B."/>
        </authorList>
    </citation>
    <scope>NUCLEOTIDE SEQUENCE [LARGE SCALE GENOMIC DNA]</scope>
    <source>
        <strain evidence="3">INRA-310</strain>
    </source>
</reference>
<feature type="compositionally biased region" description="Polar residues" evidence="1">
    <location>
        <begin position="115"/>
        <end position="140"/>
    </location>
</feature>